<keyword evidence="1" id="KW-0880">Kelch repeat</keyword>
<dbReference type="Pfam" id="PF07707">
    <property type="entry name" value="BACK"/>
    <property type="match status" value="1"/>
</dbReference>
<proteinExistence type="predicted"/>
<reference evidence="6" key="1">
    <citation type="submission" date="2025-08" db="UniProtKB">
        <authorList>
            <consortium name="RefSeq"/>
        </authorList>
    </citation>
    <scope>IDENTIFICATION</scope>
</reference>
<dbReference type="InterPro" id="IPR011043">
    <property type="entry name" value="Gal_Oxase/kelch_b-propeller"/>
</dbReference>
<evidence type="ECO:0000259" key="4">
    <source>
        <dbReference type="PROSITE" id="PS50097"/>
    </source>
</evidence>
<dbReference type="Gene3D" id="3.30.710.10">
    <property type="entry name" value="Potassium Channel Kv1.1, Chain A"/>
    <property type="match status" value="1"/>
</dbReference>
<evidence type="ECO:0000256" key="3">
    <source>
        <dbReference type="SAM" id="MobiDB-lite"/>
    </source>
</evidence>
<dbReference type="SUPFAM" id="SSF54695">
    <property type="entry name" value="POZ domain"/>
    <property type="match status" value="1"/>
</dbReference>
<dbReference type="SMART" id="SM00225">
    <property type="entry name" value="BTB"/>
    <property type="match status" value="1"/>
</dbReference>
<protein>
    <submittedName>
        <fullName evidence="6">Uncharacterized protein LOC106050464 isoform X1</fullName>
    </submittedName>
</protein>
<dbReference type="Pfam" id="PF00651">
    <property type="entry name" value="BTB"/>
    <property type="match status" value="1"/>
</dbReference>
<keyword evidence="2" id="KW-0677">Repeat</keyword>
<dbReference type="SUPFAM" id="SSF50965">
    <property type="entry name" value="Galactose oxidase, central domain"/>
    <property type="match status" value="1"/>
</dbReference>
<dbReference type="InterPro" id="IPR011333">
    <property type="entry name" value="SKP1/BTB/POZ_sf"/>
</dbReference>
<evidence type="ECO:0000256" key="1">
    <source>
        <dbReference type="ARBA" id="ARBA00022441"/>
    </source>
</evidence>
<feature type="compositionally biased region" description="Polar residues" evidence="3">
    <location>
        <begin position="275"/>
        <end position="288"/>
    </location>
</feature>
<dbReference type="CDD" id="cd18186">
    <property type="entry name" value="BTB_POZ_ZBTB_KLHL-like"/>
    <property type="match status" value="1"/>
</dbReference>
<feature type="domain" description="BTB" evidence="4">
    <location>
        <begin position="77"/>
        <end position="144"/>
    </location>
</feature>
<dbReference type="PANTHER" id="PTHR45632:SF3">
    <property type="entry name" value="KELCH-LIKE PROTEIN 32"/>
    <property type="match status" value="1"/>
</dbReference>
<accession>A0A9W3BEN0</accession>
<dbReference type="OMA" id="VERITRY"/>
<dbReference type="InterPro" id="IPR000210">
    <property type="entry name" value="BTB/POZ_dom"/>
</dbReference>
<dbReference type="OrthoDB" id="6359943at2759"/>
<organism evidence="5 6">
    <name type="scientific">Biomphalaria glabrata</name>
    <name type="common">Bloodfluke planorb</name>
    <name type="synonym">Freshwater snail</name>
    <dbReference type="NCBI Taxonomy" id="6526"/>
    <lineage>
        <taxon>Eukaryota</taxon>
        <taxon>Metazoa</taxon>
        <taxon>Spiralia</taxon>
        <taxon>Lophotrochozoa</taxon>
        <taxon>Mollusca</taxon>
        <taxon>Gastropoda</taxon>
        <taxon>Heterobranchia</taxon>
        <taxon>Euthyneura</taxon>
        <taxon>Panpulmonata</taxon>
        <taxon>Hygrophila</taxon>
        <taxon>Lymnaeoidea</taxon>
        <taxon>Planorbidae</taxon>
        <taxon>Biomphalaria</taxon>
    </lineage>
</organism>
<name>A0A9W3BEN0_BIOGL</name>
<evidence type="ECO:0000256" key="2">
    <source>
        <dbReference type="ARBA" id="ARBA00022737"/>
    </source>
</evidence>
<dbReference type="PROSITE" id="PS50097">
    <property type="entry name" value="BTB"/>
    <property type="match status" value="1"/>
</dbReference>
<dbReference type="GeneID" id="106050464"/>
<dbReference type="RefSeq" id="XP_055898049.1">
    <property type="nucleotide sequence ID" value="XM_056042074.1"/>
</dbReference>
<evidence type="ECO:0000313" key="6">
    <source>
        <dbReference type="RefSeq" id="XP_055898049.1"/>
    </source>
</evidence>
<dbReference type="Gene3D" id="1.25.40.420">
    <property type="match status" value="1"/>
</dbReference>
<dbReference type="InterPro" id="IPR011705">
    <property type="entry name" value="BACK"/>
</dbReference>
<feature type="region of interest" description="Disordered" evidence="3">
    <location>
        <begin position="275"/>
        <end position="297"/>
    </location>
</feature>
<sequence length="655" mass="74796">MSEASSHLVSTVLRSSMKVCRQVIEDVPVCAFLVLTSMSSQLLTISIMIPNKKNSGDEIYKGIISSIGNLGKMRKFEDFEVIVEGEHIKCHSFLLASCSEFFRNLLDSNMKEKQDMKVDLPNVTSKTFKLILNSLYTGELLLTNDNVLDVWAAVHQLQIDFLVQHCEDFIVVNVTVETFQSFKKQADVLQCQRFAERVFPFLCQNFMTLRKSLTFLKLDLTDLTNLIESDQLDVFSEDHVLYSIYDWVSYGNSKSPNVRGMRIKVKANNLAAVSSSEDSNANAETSSPAARDESQIKGNEEDAPLVTSLNQANRRALHLHTLLKSSRYLLASENCIEMLMRNKLTQGISEVKKFWSEISARNVSGPLSGFWPNAAIHRACSPYEHVAVVCGSFVEAYSFENKSWTHLTSWAINSVFKAVNLNGRLYGLTRNGDTSELVWFSKNKWSSLLSLNIKMQHLLSHEKCIYIFSSENVITKCQIANEVIRSEPYILETEEFNHSISNAEYAVSFYTNILVFESIGTCRRARTAVHEWNEANNVWSRVADLDFNCGKMTSFNDETYLYILDKAGSLYRVEAAETVQFSFIEQIWDFRVHLKGAFLFRECLYICGRQSEDGEFVTAVEKVYSSLTFIEKTMPRRCFVPFLMERKSRFSDWVE</sequence>
<keyword evidence="5" id="KW-1185">Reference proteome</keyword>
<evidence type="ECO:0000313" key="5">
    <source>
        <dbReference type="Proteomes" id="UP001165740"/>
    </source>
</evidence>
<dbReference type="PANTHER" id="PTHR45632">
    <property type="entry name" value="LD33804P"/>
    <property type="match status" value="1"/>
</dbReference>
<gene>
    <name evidence="6" type="primary">LOC106050464</name>
</gene>
<dbReference type="AlphaFoldDB" id="A0A9W3BEN0"/>
<dbReference type="Proteomes" id="UP001165740">
    <property type="component" value="Chromosome 9"/>
</dbReference>